<dbReference type="NCBIfam" id="TIGR02680">
    <property type="entry name" value="TIGR02680 family protein"/>
    <property type="match status" value="1"/>
</dbReference>
<feature type="region of interest" description="Disordered" evidence="2">
    <location>
        <begin position="346"/>
        <end position="387"/>
    </location>
</feature>
<dbReference type="RefSeq" id="WP_311365429.1">
    <property type="nucleotide sequence ID" value="NZ_JAVRIC010000016.1"/>
</dbReference>
<evidence type="ECO:0000313" key="3">
    <source>
        <dbReference type="EMBL" id="MDT0498039.1"/>
    </source>
</evidence>
<feature type="coiled-coil region" evidence="1">
    <location>
        <begin position="762"/>
        <end position="826"/>
    </location>
</feature>
<dbReference type="Gene3D" id="1.20.120.330">
    <property type="entry name" value="Nucleotidyltransferases domain 2"/>
    <property type="match status" value="1"/>
</dbReference>
<feature type="coiled-coil region" evidence="1">
    <location>
        <begin position="554"/>
        <end position="588"/>
    </location>
</feature>
<evidence type="ECO:0000313" key="4">
    <source>
        <dbReference type="Proteomes" id="UP001254608"/>
    </source>
</evidence>
<comment type="caution">
    <text evidence="3">The sequence shown here is derived from an EMBL/GenBank/DDBJ whole genome shotgun (WGS) entry which is preliminary data.</text>
</comment>
<protein>
    <submittedName>
        <fullName evidence="3">TIGR02680 family protein</fullName>
    </submittedName>
</protein>
<dbReference type="Gene3D" id="3.40.50.300">
    <property type="entry name" value="P-loop containing nucleotide triphosphate hydrolases"/>
    <property type="match status" value="1"/>
</dbReference>
<feature type="compositionally biased region" description="Basic and acidic residues" evidence="2">
    <location>
        <begin position="885"/>
        <end position="910"/>
    </location>
</feature>
<reference evidence="3 4" key="1">
    <citation type="submission" date="2023-09" db="EMBL/GenBank/DDBJ databases">
        <authorList>
            <person name="Rey-Velasco X."/>
        </authorList>
    </citation>
    <scope>NUCLEOTIDE SEQUENCE [LARGE SCALE GENOMIC DNA]</scope>
    <source>
        <strain evidence="3 4">W345</strain>
    </source>
</reference>
<dbReference type="Pfam" id="PF13558">
    <property type="entry name" value="SbcC_Walker_B"/>
    <property type="match status" value="1"/>
</dbReference>
<dbReference type="InterPro" id="IPR013496">
    <property type="entry name" value="CHP02680"/>
</dbReference>
<sequence length="1371" mass="152501">MNAPERPPLPEPALRRWQPLRLGLIELYHYDAEEFHFRDGHIMLRGNNGTGKSKVLSLTLPFLFDANLSASRVEPDGDRGKRMDWNLLMGGRHERRIGYTWIEFGRVGEDGQPRFLTLGAGLRAVGGRASVDAWYFTSSQRVGEDLWLTTPNRTAIAKDRLAEAIGTHGQVFDTAMHYRRAVDEALFRLGSERYDALIDTLIQLRQPQLSKQPNEQRLSDALSDALPPLERGALEDVAEAMNQLDDYRRELDELDAMRKAVSGFAERYGRYAQIAARRRAAELRASQTRYDQASRELNAADSERSAAQQAESAAREAITRHERVLNEARARLKVLRADPVMRDAQRLQSAETEAAQARQSLDRAQQRLHTAQRRLQEEQATSARRHAVAEATRRVQIETLHTATALATPLALETEQDRALESVELPDGVVGTDERFADTLRGRLHAAAKARLEQIELVRKRLREHQDALRKRELAHSERNARADDFAAAEAQHEAAARQLQTDIDALLAAWRHYLGGLHTLRLPDSEDALAALETWAETLAGEQPMRALLDQARDAQQRQLAASEAALEQHRQALAEERAVLHQEREALEAGTDAPPPALYYRDAATRDRLSGAPLWQLVDFDPGLEPAQRAGLEAALEAAGLLDAWVTPGGEVLDPGSLDARLLPRGTQADSLASRLRPAADTPIAPAIIESILAAIACDAQDPGDAEAWVSTAGSYRLGPLAGHWSKPAARHIGYAAREAARRQRLDEIGARLTELGAQAQTLDAQSAALADTRQRLRQELAAAPGDDALRTAHATASQAERQRRDAQRRLGEADGRLAQAEHASQRSLDALRLDAEDLRLPADSAALESLAQTLSDYRLAVTEFAAALRAHRGALLEWQEQQSREARSRSDLATAERESGEQTRRQLETATELQTLRDSVGVKVHELQRRIADAESAETRENEGLGAAHKAQLTANAQAAAAEQKRSDAQRTLDERGDERLAAIDGLRRFAATGLLAIAVPELELPDAAQSWGVEAGLTAARRTEQALSQVAAEDEHWHAISRRIGEDFTELQRALSAQGHSATLESSDHGLIVRIVYQSRPERPDLLGARLEAEIGERRMLLSAREREVLENHLQQDIAVNLQRLIQDTERRVASINAELHKRPTSTGVRYRLDWQNLPDDTPDAPSGLAEARKRLLKTHADAWSQDDRRTVGDFLQTRIREERQRDERASLFESLSRALDYRRWHRFRVQRQQDGSWKPLSGPASSGERALGLTVPLFAAASSHYESADPLAPRLVLLDEAFAGIDDEARANCMALIREFDLDFVMTSEREWGCYAELPGLSICQIVRREGIDAIFVSRWSWDGRVRRAQDDPGRRFPADAGLAES</sequence>
<organism evidence="3 4">
    <name type="scientific">Banduia mediterranea</name>
    <dbReference type="NCBI Taxonomy" id="3075609"/>
    <lineage>
        <taxon>Bacteria</taxon>
        <taxon>Pseudomonadati</taxon>
        <taxon>Pseudomonadota</taxon>
        <taxon>Gammaproteobacteria</taxon>
        <taxon>Nevskiales</taxon>
        <taxon>Algiphilaceae</taxon>
        <taxon>Banduia</taxon>
    </lineage>
</organism>
<feature type="compositionally biased region" description="Polar residues" evidence="2">
    <location>
        <begin position="346"/>
        <end position="359"/>
    </location>
</feature>
<name>A0ABU2WLF4_9GAMM</name>
<dbReference type="Proteomes" id="UP001254608">
    <property type="component" value="Unassembled WGS sequence"/>
</dbReference>
<feature type="region of interest" description="Disordered" evidence="2">
    <location>
        <begin position="883"/>
        <end position="910"/>
    </location>
</feature>
<dbReference type="CDD" id="cd00267">
    <property type="entry name" value="ABC_ATPase"/>
    <property type="match status" value="1"/>
</dbReference>
<dbReference type="SUPFAM" id="SSF52540">
    <property type="entry name" value="P-loop containing nucleoside triphosphate hydrolases"/>
    <property type="match status" value="1"/>
</dbReference>
<gene>
    <name evidence="3" type="ORF">RM530_11785</name>
</gene>
<keyword evidence="1" id="KW-0175">Coiled coil</keyword>
<proteinExistence type="predicted"/>
<keyword evidence="4" id="KW-1185">Reference proteome</keyword>
<feature type="coiled-coil region" evidence="1">
    <location>
        <begin position="230"/>
        <end position="257"/>
    </location>
</feature>
<dbReference type="InterPro" id="IPR027417">
    <property type="entry name" value="P-loop_NTPase"/>
</dbReference>
<evidence type="ECO:0000256" key="1">
    <source>
        <dbReference type="SAM" id="Coils"/>
    </source>
</evidence>
<feature type="region of interest" description="Disordered" evidence="2">
    <location>
        <begin position="293"/>
        <end position="317"/>
    </location>
</feature>
<accession>A0ABU2WLF4</accession>
<evidence type="ECO:0000256" key="2">
    <source>
        <dbReference type="SAM" id="MobiDB-lite"/>
    </source>
</evidence>
<feature type="coiled-coil region" evidence="1">
    <location>
        <begin position="445"/>
        <end position="472"/>
    </location>
</feature>
<dbReference type="EMBL" id="JAVRIC010000016">
    <property type="protein sequence ID" value="MDT0498039.1"/>
    <property type="molecule type" value="Genomic_DNA"/>
</dbReference>